<comment type="catalytic activity">
    <reaction evidence="8 10">
        <text>dCMP + ATP = dCDP + ADP</text>
        <dbReference type="Rhea" id="RHEA:25094"/>
        <dbReference type="ChEBI" id="CHEBI:30616"/>
        <dbReference type="ChEBI" id="CHEBI:57566"/>
        <dbReference type="ChEBI" id="CHEBI:58593"/>
        <dbReference type="ChEBI" id="CHEBI:456216"/>
        <dbReference type="EC" id="2.7.4.25"/>
    </reaction>
</comment>
<dbReference type="HAMAP" id="MF_00239">
    <property type="entry name" value="Cytidyl_kinase_type2"/>
    <property type="match status" value="1"/>
</dbReference>
<protein>
    <recommendedName>
        <fullName evidence="10">Cytidylate kinase</fullName>
        <shortName evidence="10">CK</shortName>
        <ecNumber evidence="10">2.7.4.25</ecNumber>
    </recommendedName>
    <alternativeName>
        <fullName evidence="10">Cytidine monophosphate kinase</fullName>
        <shortName evidence="10">CMP kinase</shortName>
    </alternativeName>
</protein>
<evidence type="ECO:0000256" key="7">
    <source>
        <dbReference type="ARBA" id="ARBA00022840"/>
    </source>
</evidence>
<evidence type="ECO:0000256" key="9">
    <source>
        <dbReference type="ARBA" id="ARBA00048478"/>
    </source>
</evidence>
<proteinExistence type="inferred from homology"/>
<dbReference type="Gene3D" id="3.40.50.300">
    <property type="entry name" value="P-loop containing nucleotide triphosphate hydrolases"/>
    <property type="match status" value="1"/>
</dbReference>
<dbReference type="Proteomes" id="UP000616143">
    <property type="component" value="Unassembled WGS sequence"/>
</dbReference>
<feature type="binding site" evidence="10">
    <location>
        <begin position="7"/>
        <end position="15"/>
    </location>
    <ligand>
        <name>ATP</name>
        <dbReference type="ChEBI" id="CHEBI:30616"/>
    </ligand>
</feature>
<dbReference type="Pfam" id="PF13189">
    <property type="entry name" value="Cytidylate_kin2"/>
    <property type="match status" value="1"/>
</dbReference>
<evidence type="ECO:0000256" key="1">
    <source>
        <dbReference type="ARBA" id="ARBA00004496"/>
    </source>
</evidence>
<evidence type="ECO:0000313" key="12">
    <source>
        <dbReference type="EMBL" id="GGT91467.1"/>
    </source>
</evidence>
<dbReference type="Proteomes" id="UP000276741">
    <property type="component" value="Chromosome"/>
</dbReference>
<dbReference type="InterPro" id="IPR011994">
    <property type="entry name" value="Cytidylate_kinase_dom"/>
</dbReference>
<dbReference type="RefSeq" id="WP_126449228.1">
    <property type="nucleotide sequence ID" value="NZ_AP018553.1"/>
</dbReference>
<reference evidence="12" key="4">
    <citation type="submission" date="2020-09" db="EMBL/GenBank/DDBJ databases">
        <authorList>
            <person name="Sun Q."/>
            <person name="Ohkuma M."/>
        </authorList>
    </citation>
    <scope>NUCLEOTIDE SEQUENCE</scope>
    <source>
        <strain evidence="12">JCM 31740</strain>
    </source>
</reference>
<dbReference type="GO" id="GO:0005737">
    <property type="term" value="C:cytoplasm"/>
    <property type="evidence" value="ECO:0007669"/>
    <property type="project" value="UniProtKB-SubCell"/>
</dbReference>
<keyword evidence="5 10" id="KW-0547">Nucleotide-binding</keyword>
<dbReference type="GO" id="GO:0036431">
    <property type="term" value="F:dCMP kinase activity"/>
    <property type="evidence" value="ECO:0007669"/>
    <property type="project" value="InterPro"/>
</dbReference>
<keyword evidence="13" id="KW-1185">Reference proteome</keyword>
<keyword evidence="3 10" id="KW-0963">Cytoplasm</keyword>
<dbReference type="CDD" id="cd02020">
    <property type="entry name" value="CMPK"/>
    <property type="match status" value="1"/>
</dbReference>
<dbReference type="AlphaFoldDB" id="A0A348B168"/>
<keyword evidence="6 10" id="KW-0418">Kinase</keyword>
<dbReference type="InterPro" id="IPR011892">
    <property type="entry name" value="Cyt_kin_arch"/>
</dbReference>
<dbReference type="OrthoDB" id="31096at2157"/>
<evidence type="ECO:0000256" key="2">
    <source>
        <dbReference type="ARBA" id="ARBA00011005"/>
    </source>
</evidence>
<evidence type="ECO:0000256" key="6">
    <source>
        <dbReference type="ARBA" id="ARBA00022777"/>
    </source>
</evidence>
<keyword evidence="4 10" id="KW-0808">Transferase</keyword>
<comment type="similarity">
    <text evidence="2 10">Belongs to the cytidylate kinase family. Type 2 subfamily.</text>
</comment>
<reference evidence="11" key="3">
    <citation type="journal article" date="2019" name="BMC Res. Notes">
        <title>Complete genome sequence of the Sulfodiicoccus acidiphilus strain HS-1T, the first crenarchaeon that lacks polB3, isolated from an acidic hot spring in Ohwaku-dani, Hakone, Japan.</title>
        <authorList>
            <person name="Sakai H.D."/>
            <person name="Kurosawa N."/>
        </authorList>
    </citation>
    <scope>NUCLEOTIDE SEQUENCE</scope>
    <source>
        <strain evidence="11">HS-1</strain>
    </source>
</reference>
<keyword evidence="7 10" id="KW-0067">ATP-binding</keyword>
<comment type="catalytic activity">
    <reaction evidence="9 10">
        <text>CMP + ATP = CDP + ADP</text>
        <dbReference type="Rhea" id="RHEA:11600"/>
        <dbReference type="ChEBI" id="CHEBI:30616"/>
        <dbReference type="ChEBI" id="CHEBI:58069"/>
        <dbReference type="ChEBI" id="CHEBI:60377"/>
        <dbReference type="ChEBI" id="CHEBI:456216"/>
        <dbReference type="EC" id="2.7.4.25"/>
    </reaction>
</comment>
<sequence>MIISISGPPGSGKTSVAKIVASRHSLELLSAGAIFREMASRAHMDVVSLNKEAEKLFDIDKLVDQTVTRRAALGNVVVESHINSWLLVGIADVLVYLNAPLQERANRIAKRDGITYVEALRQILERESSHYRRFKKYYGIDATDLSSFDLVVNTAKVSPEAVADMVDRVIGEISSK</sequence>
<accession>A0A348B168</accession>
<evidence type="ECO:0000313" key="11">
    <source>
        <dbReference type="EMBL" id="BBD71920.1"/>
    </source>
</evidence>
<reference evidence="13" key="2">
    <citation type="submission" date="2018-04" db="EMBL/GenBank/DDBJ databases">
        <title>Complete genome sequence of Sulfodiicoccus acidiphilus strain HS-1.</title>
        <authorList>
            <person name="Sakai H.D."/>
            <person name="Kurosawa N."/>
        </authorList>
    </citation>
    <scope>NUCLEOTIDE SEQUENCE [LARGE SCALE GENOMIC DNA]</scope>
    <source>
        <strain evidence="13">HS-1</strain>
    </source>
</reference>
<evidence type="ECO:0000256" key="4">
    <source>
        <dbReference type="ARBA" id="ARBA00022679"/>
    </source>
</evidence>
<evidence type="ECO:0000256" key="10">
    <source>
        <dbReference type="HAMAP-Rule" id="MF_00239"/>
    </source>
</evidence>
<dbReference type="EMBL" id="BMQS01000005">
    <property type="protein sequence ID" value="GGT91467.1"/>
    <property type="molecule type" value="Genomic_DNA"/>
</dbReference>
<dbReference type="EMBL" id="AP018553">
    <property type="protein sequence ID" value="BBD71920.1"/>
    <property type="molecule type" value="Genomic_DNA"/>
</dbReference>
<name>A0A348B168_9CREN</name>
<dbReference type="GeneID" id="38665810"/>
<dbReference type="SUPFAM" id="SSF52540">
    <property type="entry name" value="P-loop containing nucleoside triphosphate hydrolases"/>
    <property type="match status" value="1"/>
</dbReference>
<evidence type="ECO:0000256" key="3">
    <source>
        <dbReference type="ARBA" id="ARBA00022490"/>
    </source>
</evidence>
<dbReference type="InterPro" id="IPR027417">
    <property type="entry name" value="P-loop_NTPase"/>
</dbReference>
<organism evidence="11 13">
    <name type="scientific">Sulfodiicoccus acidiphilus</name>
    <dbReference type="NCBI Taxonomy" id="1670455"/>
    <lineage>
        <taxon>Archaea</taxon>
        <taxon>Thermoproteota</taxon>
        <taxon>Thermoprotei</taxon>
        <taxon>Sulfolobales</taxon>
        <taxon>Sulfolobaceae</taxon>
        <taxon>Sulfodiicoccus</taxon>
    </lineage>
</organism>
<evidence type="ECO:0000313" key="13">
    <source>
        <dbReference type="Proteomes" id="UP000276741"/>
    </source>
</evidence>
<evidence type="ECO:0000256" key="8">
    <source>
        <dbReference type="ARBA" id="ARBA00047615"/>
    </source>
</evidence>
<comment type="subcellular location">
    <subcellularLocation>
        <location evidence="1 10">Cytoplasm</location>
    </subcellularLocation>
</comment>
<reference evidence="12" key="1">
    <citation type="journal article" date="2014" name="Int. J. Syst. Evol. Microbiol.">
        <title>Complete genome sequence of Corynebacterium casei LMG S-19264T (=DSM 44701T), isolated from a smear-ripened cheese.</title>
        <authorList>
            <consortium name="US DOE Joint Genome Institute (JGI-PGF)"/>
            <person name="Walter F."/>
            <person name="Albersmeier A."/>
            <person name="Kalinowski J."/>
            <person name="Ruckert C."/>
        </authorList>
    </citation>
    <scope>NUCLEOTIDE SEQUENCE</scope>
    <source>
        <strain evidence="12">JCM 31740</strain>
    </source>
</reference>
<dbReference type="KEGG" id="sacd:HS1genome_0309"/>
<dbReference type="GO" id="GO:0005524">
    <property type="term" value="F:ATP binding"/>
    <property type="evidence" value="ECO:0007669"/>
    <property type="project" value="UniProtKB-UniRule"/>
</dbReference>
<dbReference type="EC" id="2.7.4.25" evidence="10"/>
<dbReference type="GO" id="GO:0006220">
    <property type="term" value="P:pyrimidine nucleotide metabolic process"/>
    <property type="evidence" value="ECO:0007669"/>
    <property type="project" value="UniProtKB-UniRule"/>
</dbReference>
<evidence type="ECO:0000256" key="5">
    <source>
        <dbReference type="ARBA" id="ARBA00022741"/>
    </source>
</evidence>
<gene>
    <name evidence="10" type="primary">cmk</name>
    <name evidence="12" type="ORF">GCM10007116_06480</name>
    <name evidence="11" type="ORF">HS1genome_0309</name>
</gene>
<dbReference type="NCBIfam" id="TIGR02173">
    <property type="entry name" value="cyt_kin_arch"/>
    <property type="match status" value="1"/>
</dbReference>